<evidence type="ECO:0000313" key="7">
    <source>
        <dbReference type="Proteomes" id="UP000586093"/>
    </source>
</evidence>
<gene>
    <name evidence="5 6" type="primary">zapD</name>
    <name evidence="6" type="ORF">H4F90_11810</name>
</gene>
<dbReference type="PANTHER" id="PTHR39455:SF1">
    <property type="entry name" value="CELL DIVISION PROTEIN ZAPD"/>
    <property type="match status" value="1"/>
</dbReference>
<dbReference type="Gene3D" id="1.10.3900.10">
    <property type="entry name" value="YacF-like"/>
    <property type="match status" value="1"/>
</dbReference>
<dbReference type="AlphaFoldDB" id="A0A839HVQ6"/>
<dbReference type="InterPro" id="IPR036268">
    <property type="entry name" value="ZapD_sf"/>
</dbReference>
<evidence type="ECO:0000313" key="6">
    <source>
        <dbReference type="EMBL" id="MBB1162664.1"/>
    </source>
</evidence>
<keyword evidence="4 5" id="KW-0131">Cell cycle</keyword>
<proteinExistence type="inferred from homology"/>
<accession>A0A839HVQ6</accession>
<dbReference type="PANTHER" id="PTHR39455">
    <property type="entry name" value="CELL DIVISION PROTEIN ZAPD"/>
    <property type="match status" value="1"/>
</dbReference>
<comment type="caution">
    <text evidence="6">The sequence shown here is derived from an EMBL/GenBank/DDBJ whole genome shotgun (WGS) entry which is preliminary data.</text>
</comment>
<keyword evidence="7" id="KW-1185">Reference proteome</keyword>
<dbReference type="NCBIfam" id="NF003656">
    <property type="entry name" value="PRK05287.1-4"/>
    <property type="match status" value="1"/>
</dbReference>
<dbReference type="HAMAP" id="MF_01092">
    <property type="entry name" value="ZapD"/>
    <property type="match status" value="1"/>
</dbReference>
<dbReference type="GO" id="GO:0043093">
    <property type="term" value="P:FtsZ-dependent cytokinesis"/>
    <property type="evidence" value="ECO:0007669"/>
    <property type="project" value="UniProtKB-UniRule"/>
</dbReference>
<protein>
    <recommendedName>
        <fullName evidence="5">Cell division protein ZapD</fullName>
    </recommendedName>
    <alternativeName>
        <fullName evidence="5">Z ring-associated protein D</fullName>
    </alternativeName>
</protein>
<dbReference type="Proteomes" id="UP000586093">
    <property type="component" value="Unassembled WGS sequence"/>
</dbReference>
<comment type="function">
    <text evidence="5">Cell division factor that enhances FtsZ-ring assembly. Directly interacts with FtsZ and promotes bundling of FtsZ protofilaments, with a reduction in FtsZ GTPase activity.</text>
</comment>
<keyword evidence="2 5" id="KW-0132">Cell division</keyword>
<name>A0A839HVQ6_9BURK</name>
<dbReference type="RefSeq" id="WP_182665010.1">
    <property type="nucleotide sequence ID" value="NZ_JACIVI010000004.1"/>
</dbReference>
<dbReference type="GO" id="GO:0005737">
    <property type="term" value="C:cytoplasm"/>
    <property type="evidence" value="ECO:0007669"/>
    <property type="project" value="UniProtKB-SubCell"/>
</dbReference>
<evidence type="ECO:0000256" key="2">
    <source>
        <dbReference type="ARBA" id="ARBA00022618"/>
    </source>
</evidence>
<dbReference type="SUPFAM" id="SSF160950">
    <property type="entry name" value="YacF-like"/>
    <property type="match status" value="1"/>
</dbReference>
<evidence type="ECO:0000256" key="1">
    <source>
        <dbReference type="ARBA" id="ARBA00022490"/>
    </source>
</evidence>
<dbReference type="GO" id="GO:0032153">
    <property type="term" value="C:cell division site"/>
    <property type="evidence" value="ECO:0007669"/>
    <property type="project" value="TreeGrafter"/>
</dbReference>
<comment type="subunit">
    <text evidence="5">Interacts with FtsZ.</text>
</comment>
<keyword evidence="1 5" id="KW-0963">Cytoplasm</keyword>
<evidence type="ECO:0000256" key="4">
    <source>
        <dbReference type="ARBA" id="ARBA00023306"/>
    </source>
</evidence>
<evidence type="ECO:0000256" key="3">
    <source>
        <dbReference type="ARBA" id="ARBA00023210"/>
    </source>
</evidence>
<reference evidence="6 7" key="1">
    <citation type="submission" date="2020-08" db="EMBL/GenBank/DDBJ databases">
        <title>Aquariorum lacteus gen. nov., sp. nov., a new member of the family Comamonadaceae, isolated from freshwater aquarium.</title>
        <authorList>
            <person name="Chun S.-J."/>
        </authorList>
    </citation>
    <scope>NUCLEOTIDE SEQUENCE [LARGE SCALE GENOMIC DNA]</scope>
    <source>
        <strain evidence="6 7">SJAQ100</strain>
    </source>
</reference>
<dbReference type="Pfam" id="PF07072">
    <property type="entry name" value="ZapD"/>
    <property type="match status" value="1"/>
</dbReference>
<dbReference type="InterPro" id="IPR009777">
    <property type="entry name" value="ZapD"/>
</dbReference>
<dbReference type="EMBL" id="JACIVI010000004">
    <property type="protein sequence ID" value="MBB1162664.1"/>
    <property type="molecule type" value="Genomic_DNA"/>
</dbReference>
<sequence>MILYEYPFNESTRTLLRLEHLCGRLATLMAREDALDHHHALAALFEIIEVAARADLKTDLLRDMDRHRAQLAQFRGNPAIAEGRLEAFIQRIDSCHAALQQTSGKAGQSLNADDWLMSIRSRITIPGGTCSFDLPAYYAWQQGPAERRRQDLLRWTRTLQPWVDALGLVLGMVRESGHPHMVAAPGGHFQQSLPQNRSFQLLRLRLPHELELVPEISGHRLLVSVRLMRQDAEGRLRPATEDTSFELSLCG</sequence>
<organism evidence="6 7">
    <name type="scientific">Aquariibacter albus</name>
    <dbReference type="NCBI Taxonomy" id="2759899"/>
    <lineage>
        <taxon>Bacteria</taxon>
        <taxon>Pseudomonadati</taxon>
        <taxon>Pseudomonadota</taxon>
        <taxon>Betaproteobacteria</taxon>
        <taxon>Burkholderiales</taxon>
        <taxon>Sphaerotilaceae</taxon>
        <taxon>Aquariibacter</taxon>
    </lineage>
</organism>
<dbReference type="InterPro" id="IPR027462">
    <property type="entry name" value="ZapD_C"/>
</dbReference>
<keyword evidence="3 5" id="KW-0717">Septation</keyword>
<comment type="similarity">
    <text evidence="5">Belongs to the ZapD family.</text>
</comment>
<dbReference type="GO" id="GO:0000917">
    <property type="term" value="P:division septum assembly"/>
    <property type="evidence" value="ECO:0007669"/>
    <property type="project" value="UniProtKB-KW"/>
</dbReference>
<dbReference type="Gene3D" id="2.60.440.10">
    <property type="entry name" value="YacF-like domains"/>
    <property type="match status" value="1"/>
</dbReference>
<comment type="subcellular location">
    <subcellularLocation>
        <location evidence="5">Cytoplasm</location>
    </subcellularLocation>
    <text evidence="5">Localizes to mid-cell in an FtsZ-dependent manner.</text>
</comment>
<evidence type="ECO:0000256" key="5">
    <source>
        <dbReference type="HAMAP-Rule" id="MF_01092"/>
    </source>
</evidence>